<sequence>MSAFLPHERRLYHPTGLPRATMPHRAAGSAFAPLSASLYLPHPVLSLAPARSACRRHIVNTESTWHQLPLRMDFYGGGTRGAPGLPSPLPHLLHPRPRLSLHPRAGVHCPVVHVCGHVTLLFLVAAQRPRPPYPPSFPSPSASSLSPSSLTSARATTAPSSLSHFIPASLLYVCRSESLAAQRPTSFTLILVPASLLYPRERRRTLARRRACAAVCAYVSAVRLAHRAAPPRRSELADPAQVSARAREVCACVCAHVACTRPRRTAVPLPSSLSSCPPHT</sequence>
<dbReference type="AlphaFoldDB" id="A0AAD7H0C0"/>
<reference evidence="1" key="1">
    <citation type="submission" date="2023-03" db="EMBL/GenBank/DDBJ databases">
        <title>Massive genome expansion in bonnet fungi (Mycena s.s.) driven by repeated elements and novel gene families across ecological guilds.</title>
        <authorList>
            <consortium name="Lawrence Berkeley National Laboratory"/>
            <person name="Harder C.B."/>
            <person name="Miyauchi S."/>
            <person name="Viragh M."/>
            <person name="Kuo A."/>
            <person name="Thoen E."/>
            <person name="Andreopoulos B."/>
            <person name="Lu D."/>
            <person name="Skrede I."/>
            <person name="Drula E."/>
            <person name="Henrissat B."/>
            <person name="Morin E."/>
            <person name="Kohler A."/>
            <person name="Barry K."/>
            <person name="LaButti K."/>
            <person name="Morin E."/>
            <person name="Salamov A."/>
            <person name="Lipzen A."/>
            <person name="Mereny Z."/>
            <person name="Hegedus B."/>
            <person name="Baldrian P."/>
            <person name="Stursova M."/>
            <person name="Weitz H."/>
            <person name="Taylor A."/>
            <person name="Grigoriev I.V."/>
            <person name="Nagy L.G."/>
            <person name="Martin F."/>
            <person name="Kauserud H."/>
        </authorList>
    </citation>
    <scope>NUCLEOTIDE SEQUENCE</scope>
    <source>
        <strain evidence="1">CBHHK182m</strain>
    </source>
</reference>
<gene>
    <name evidence="1" type="ORF">B0H16DRAFT_1746014</name>
</gene>
<dbReference type="Proteomes" id="UP001215598">
    <property type="component" value="Unassembled WGS sequence"/>
</dbReference>
<keyword evidence="2" id="KW-1185">Reference proteome</keyword>
<evidence type="ECO:0000313" key="2">
    <source>
        <dbReference type="Proteomes" id="UP001215598"/>
    </source>
</evidence>
<organism evidence="1 2">
    <name type="scientific">Mycena metata</name>
    <dbReference type="NCBI Taxonomy" id="1033252"/>
    <lineage>
        <taxon>Eukaryota</taxon>
        <taxon>Fungi</taxon>
        <taxon>Dikarya</taxon>
        <taxon>Basidiomycota</taxon>
        <taxon>Agaricomycotina</taxon>
        <taxon>Agaricomycetes</taxon>
        <taxon>Agaricomycetidae</taxon>
        <taxon>Agaricales</taxon>
        <taxon>Marasmiineae</taxon>
        <taxon>Mycenaceae</taxon>
        <taxon>Mycena</taxon>
    </lineage>
</organism>
<evidence type="ECO:0000313" key="1">
    <source>
        <dbReference type="EMBL" id="KAJ7709194.1"/>
    </source>
</evidence>
<name>A0AAD7H0C0_9AGAR</name>
<dbReference type="EMBL" id="JARKIB010000425">
    <property type="protein sequence ID" value="KAJ7709194.1"/>
    <property type="molecule type" value="Genomic_DNA"/>
</dbReference>
<proteinExistence type="predicted"/>
<comment type="caution">
    <text evidence="1">The sequence shown here is derived from an EMBL/GenBank/DDBJ whole genome shotgun (WGS) entry which is preliminary data.</text>
</comment>
<protein>
    <submittedName>
        <fullName evidence="1">Uncharacterized protein</fullName>
    </submittedName>
</protein>
<accession>A0AAD7H0C0</accession>